<proteinExistence type="predicted"/>
<keyword evidence="1" id="KW-0732">Signal</keyword>
<accession>A0A330LBQ0</accession>
<dbReference type="RefSeq" id="WP_121990508.1">
    <property type="nucleotide sequence ID" value="NZ_OUNR01000019.1"/>
</dbReference>
<dbReference type="AlphaFoldDB" id="A0A330LBQ0"/>
<dbReference type="Proteomes" id="UP000248168">
    <property type="component" value="Unassembled WGS sequence"/>
</dbReference>
<evidence type="ECO:0000256" key="1">
    <source>
        <dbReference type="SAM" id="SignalP"/>
    </source>
</evidence>
<protein>
    <recommendedName>
        <fullName evidence="4">Lipoprotein</fullName>
    </recommendedName>
</protein>
<evidence type="ECO:0000313" key="2">
    <source>
        <dbReference type="EMBL" id="SPP66337.1"/>
    </source>
</evidence>
<feature type="chain" id="PRO_5016467536" description="Lipoprotein" evidence="1">
    <location>
        <begin position="24"/>
        <end position="114"/>
    </location>
</feature>
<dbReference type="InParanoid" id="A0A330LBQ0"/>
<evidence type="ECO:0000313" key="3">
    <source>
        <dbReference type="Proteomes" id="UP000248168"/>
    </source>
</evidence>
<organism evidence="2 3">
    <name type="scientific">Nitrospira lenta</name>
    <dbReference type="NCBI Taxonomy" id="1436998"/>
    <lineage>
        <taxon>Bacteria</taxon>
        <taxon>Pseudomonadati</taxon>
        <taxon>Nitrospirota</taxon>
        <taxon>Nitrospiria</taxon>
        <taxon>Nitrospirales</taxon>
        <taxon>Nitrospiraceae</taxon>
        <taxon>Nitrospira</taxon>
    </lineage>
</organism>
<evidence type="ECO:0008006" key="4">
    <source>
        <dbReference type="Google" id="ProtNLM"/>
    </source>
</evidence>
<dbReference type="PROSITE" id="PS51257">
    <property type="entry name" value="PROKAR_LIPOPROTEIN"/>
    <property type="match status" value="1"/>
</dbReference>
<keyword evidence="3" id="KW-1185">Reference proteome</keyword>
<dbReference type="OrthoDB" id="9847975at2"/>
<feature type="signal peptide" evidence="1">
    <location>
        <begin position="1"/>
        <end position="23"/>
    </location>
</feature>
<name>A0A330LBQ0_9BACT</name>
<dbReference type="EMBL" id="OUNR01000019">
    <property type="protein sequence ID" value="SPP66337.1"/>
    <property type="molecule type" value="Genomic_DNA"/>
</dbReference>
<sequence>MLRVRLVSMVFVVGLVLVLQGCAETSTQRMINANDHNGLANYYTQQAQEMREKAKQWESWAEFYDKHSDPHGKTEPKQHAAHCRAIAQNNLKAADEADALAQEHRAMRPHGIIQ</sequence>
<reference evidence="3" key="1">
    <citation type="submission" date="2018-04" db="EMBL/GenBank/DDBJ databases">
        <authorList>
            <person name="Lucker S."/>
            <person name="Sakoula D."/>
        </authorList>
    </citation>
    <scope>NUCLEOTIDE SEQUENCE [LARGE SCALE GENOMIC DNA]</scope>
</reference>
<gene>
    <name evidence="2" type="ORF">NITLEN_60140</name>
</gene>